<dbReference type="InterPro" id="IPR001308">
    <property type="entry name" value="ETF_a/FixB"/>
</dbReference>
<dbReference type="InterPro" id="IPR033947">
    <property type="entry name" value="ETF_alpha_N"/>
</dbReference>
<feature type="binding site" evidence="3">
    <location>
        <position position="225"/>
    </location>
    <ligand>
        <name>FAD</name>
        <dbReference type="ChEBI" id="CHEBI:57692"/>
    </ligand>
</feature>
<keyword evidence="3" id="KW-0274">FAD</keyword>
<dbReference type="InterPro" id="IPR014729">
    <property type="entry name" value="Rossmann-like_a/b/a_fold"/>
</dbReference>
<dbReference type="SUPFAM" id="SSF52402">
    <property type="entry name" value="Adenine nucleotide alpha hydrolases-like"/>
    <property type="match status" value="1"/>
</dbReference>
<dbReference type="InterPro" id="IPR014730">
    <property type="entry name" value="ETF_a/b_N"/>
</dbReference>
<feature type="binding site" evidence="3">
    <location>
        <begin position="281"/>
        <end position="288"/>
    </location>
    <ligand>
        <name>FAD</name>
        <dbReference type="ChEBI" id="CHEBI:57692"/>
    </ligand>
</feature>
<organism evidence="6 7">
    <name type="scientific">Desulfotomaculum copahuensis</name>
    <dbReference type="NCBI Taxonomy" id="1838280"/>
    <lineage>
        <taxon>Bacteria</taxon>
        <taxon>Bacillati</taxon>
        <taxon>Bacillota</taxon>
        <taxon>Clostridia</taxon>
        <taxon>Eubacteriales</taxon>
        <taxon>Desulfotomaculaceae</taxon>
        <taxon>Desulfotomaculum</taxon>
    </lineage>
</organism>
<reference evidence="6 7" key="1">
    <citation type="submission" date="2016-04" db="EMBL/GenBank/DDBJ databases">
        <authorList>
            <person name="Evans L.H."/>
            <person name="Alamgir A."/>
            <person name="Owens N."/>
            <person name="Weber N.D."/>
            <person name="Virtaneva K."/>
            <person name="Barbian K."/>
            <person name="Babar A."/>
            <person name="Rosenke K."/>
        </authorList>
    </citation>
    <scope>NUCLEOTIDE SEQUENCE [LARGE SCALE GENOMIC DNA]</scope>
    <source>
        <strain evidence="6 7">LMa1</strain>
    </source>
</reference>
<evidence type="ECO:0000256" key="3">
    <source>
        <dbReference type="PIRSR" id="PIRSR000089-1"/>
    </source>
</evidence>
<accession>A0A1B7LF47</accession>
<dbReference type="GO" id="GO:0009055">
    <property type="term" value="F:electron transfer activity"/>
    <property type="evidence" value="ECO:0007669"/>
    <property type="project" value="InterPro"/>
</dbReference>
<dbReference type="InterPro" id="IPR014731">
    <property type="entry name" value="ETF_asu_C"/>
</dbReference>
<dbReference type="Gene3D" id="3.40.50.1220">
    <property type="entry name" value="TPP-binding domain"/>
    <property type="match status" value="1"/>
</dbReference>
<dbReference type="SMART" id="SM00893">
    <property type="entry name" value="ETF"/>
    <property type="match status" value="1"/>
</dbReference>
<feature type="region of interest" description="Disordered" evidence="4">
    <location>
        <begin position="164"/>
        <end position="183"/>
    </location>
</feature>
<dbReference type="Proteomes" id="UP000078532">
    <property type="component" value="Unassembled WGS sequence"/>
</dbReference>
<evidence type="ECO:0000256" key="1">
    <source>
        <dbReference type="ARBA" id="ARBA00005817"/>
    </source>
</evidence>
<dbReference type="Pfam" id="PF01012">
    <property type="entry name" value="ETF"/>
    <property type="match status" value="1"/>
</dbReference>
<proteinExistence type="inferred from homology"/>
<protein>
    <submittedName>
        <fullName evidence="6">Electron transfer flavoprotein subunit alpha</fullName>
    </submittedName>
</protein>
<dbReference type="Pfam" id="PF00766">
    <property type="entry name" value="ETF_alpha"/>
    <property type="match status" value="1"/>
</dbReference>
<dbReference type="STRING" id="1838280.A6M21_08945"/>
<dbReference type="SUPFAM" id="SSF52467">
    <property type="entry name" value="DHS-like NAD/FAD-binding domain"/>
    <property type="match status" value="1"/>
</dbReference>
<sequence>MWFKGGGKLAGHDGVMILAEQKNGRIHPVTHELLHRGRQLADALHTELSCVVIGAGRDDLQELIYRGADRVYLLNPGTMSFFLAGPVAGALTRLIREERPAVVVAAATTSGRTVVPLAAARLETGLTADCTELSIEPESKLLLQTRPAIGGNVMATIKTPFSRPQMATVRPHSMPPAPRDTSRHGEIIEKSYPILSGPEKFLGFIKDETQEVNLQEADVVVTGGRGMKSPAGFKLVEELAGVLGAGVGATRAVVELGWAPYSHQIGLSGKTVAPKVYIAAGVSGQIQHLAGMQTAEYIVAINEDPEAMIFKVADLGLVGDALQIVPRLTAEVKKLKEAR</sequence>
<dbReference type="GO" id="GO:0050660">
    <property type="term" value="F:flavin adenine dinucleotide binding"/>
    <property type="evidence" value="ECO:0007669"/>
    <property type="project" value="InterPro"/>
</dbReference>
<dbReference type="EMBL" id="LYVF01000137">
    <property type="protein sequence ID" value="OAT82275.1"/>
    <property type="molecule type" value="Genomic_DNA"/>
</dbReference>
<comment type="caution">
    <text evidence="6">The sequence shown here is derived from an EMBL/GenBank/DDBJ whole genome shotgun (WGS) entry which is preliminary data.</text>
</comment>
<feature type="binding site" evidence="3">
    <location>
        <begin position="264"/>
        <end position="268"/>
    </location>
    <ligand>
        <name>FAD</name>
        <dbReference type="ChEBI" id="CHEBI:57692"/>
    </ligand>
</feature>
<comment type="cofactor">
    <cofactor evidence="3">
        <name>FAD</name>
        <dbReference type="ChEBI" id="CHEBI:57692"/>
    </cofactor>
    <text evidence="3">Binds 1 FAD per dimer.</text>
</comment>
<dbReference type="AlphaFoldDB" id="A0A1B7LF47"/>
<dbReference type="GO" id="GO:0033539">
    <property type="term" value="P:fatty acid beta-oxidation using acyl-CoA dehydrogenase"/>
    <property type="evidence" value="ECO:0007669"/>
    <property type="project" value="TreeGrafter"/>
</dbReference>
<dbReference type="OrthoDB" id="9770286at2"/>
<dbReference type="PANTHER" id="PTHR43153">
    <property type="entry name" value="ELECTRON TRANSFER FLAVOPROTEIN ALPHA"/>
    <property type="match status" value="1"/>
</dbReference>
<gene>
    <name evidence="6" type="ORF">A6M21_08945</name>
</gene>
<dbReference type="PANTHER" id="PTHR43153:SF1">
    <property type="entry name" value="ELECTRON TRANSFER FLAVOPROTEIN SUBUNIT ALPHA, MITOCHONDRIAL"/>
    <property type="match status" value="1"/>
</dbReference>
<feature type="binding site" evidence="3">
    <location>
        <begin position="250"/>
        <end position="251"/>
    </location>
    <ligand>
        <name>FAD</name>
        <dbReference type="ChEBI" id="CHEBI:57692"/>
    </ligand>
</feature>
<evidence type="ECO:0000313" key="7">
    <source>
        <dbReference type="Proteomes" id="UP000078532"/>
    </source>
</evidence>
<dbReference type="InterPro" id="IPR029035">
    <property type="entry name" value="DHS-like_NAD/FAD-binding_dom"/>
</dbReference>
<keyword evidence="2" id="KW-0285">Flavoprotein</keyword>
<dbReference type="CDD" id="cd01715">
    <property type="entry name" value="ETF_alpha"/>
    <property type="match status" value="1"/>
</dbReference>
<comment type="similarity">
    <text evidence="1">Belongs to the ETF alpha-subunit/FixB family.</text>
</comment>
<dbReference type="Gene3D" id="3.40.50.620">
    <property type="entry name" value="HUPs"/>
    <property type="match status" value="1"/>
</dbReference>
<feature type="binding site" evidence="3">
    <location>
        <position position="302"/>
    </location>
    <ligand>
        <name>FAD</name>
        <dbReference type="ChEBI" id="CHEBI:57692"/>
    </ligand>
</feature>
<name>A0A1B7LF47_9FIRM</name>
<feature type="domain" description="Electron transfer flavoprotein alpha/beta-subunit N-terminal" evidence="5">
    <location>
        <begin position="15"/>
        <end position="198"/>
    </location>
</feature>
<evidence type="ECO:0000256" key="2">
    <source>
        <dbReference type="ARBA" id="ARBA00022630"/>
    </source>
</evidence>
<dbReference type="PIRSF" id="PIRSF000089">
    <property type="entry name" value="Electra_flavoP_a"/>
    <property type="match status" value="1"/>
</dbReference>
<evidence type="ECO:0000259" key="5">
    <source>
        <dbReference type="SMART" id="SM00893"/>
    </source>
</evidence>
<keyword evidence="7" id="KW-1185">Reference proteome</keyword>
<evidence type="ECO:0000256" key="4">
    <source>
        <dbReference type="SAM" id="MobiDB-lite"/>
    </source>
</evidence>
<evidence type="ECO:0000313" key="6">
    <source>
        <dbReference type="EMBL" id="OAT82275.1"/>
    </source>
</evidence>